<sequence>MIAKSVIEQIEDILAVEQAMPGEVHRMRERITLTRRGWTTAEVDAMFDLRQQCEQAVTTAMACCRCVSIEDGVVRCDGSQAERYQRRLERFNRILPPHTVSYAAFVFERMRCG</sequence>
<dbReference type="RefSeq" id="WP_146582092.1">
    <property type="nucleotide sequence ID" value="NZ_SJPM01000022.1"/>
</dbReference>
<organism evidence="1 2">
    <name type="scientific">Neorhodopirellula pilleata</name>
    <dbReference type="NCBI Taxonomy" id="2714738"/>
    <lineage>
        <taxon>Bacteria</taxon>
        <taxon>Pseudomonadati</taxon>
        <taxon>Planctomycetota</taxon>
        <taxon>Planctomycetia</taxon>
        <taxon>Pirellulales</taxon>
        <taxon>Pirellulaceae</taxon>
        <taxon>Neorhodopirellula</taxon>
    </lineage>
</organism>
<dbReference type="Proteomes" id="UP000316213">
    <property type="component" value="Unassembled WGS sequence"/>
</dbReference>
<accession>A0A5C5ZLZ8</accession>
<gene>
    <name evidence="1" type="ORF">Pla100_57370</name>
</gene>
<keyword evidence="2" id="KW-1185">Reference proteome</keyword>
<name>A0A5C5ZLZ8_9BACT</name>
<proteinExistence type="predicted"/>
<comment type="caution">
    <text evidence="1">The sequence shown here is derived from an EMBL/GenBank/DDBJ whole genome shotgun (WGS) entry which is preliminary data.</text>
</comment>
<reference evidence="1 2" key="1">
    <citation type="submission" date="2019-02" db="EMBL/GenBank/DDBJ databases">
        <title>Deep-cultivation of Planctomycetes and their phenomic and genomic characterization uncovers novel biology.</title>
        <authorList>
            <person name="Wiegand S."/>
            <person name="Jogler M."/>
            <person name="Boedeker C."/>
            <person name="Pinto D."/>
            <person name="Vollmers J."/>
            <person name="Rivas-Marin E."/>
            <person name="Kohn T."/>
            <person name="Peeters S.H."/>
            <person name="Heuer A."/>
            <person name="Rast P."/>
            <person name="Oberbeckmann S."/>
            <person name="Bunk B."/>
            <person name="Jeske O."/>
            <person name="Meyerdierks A."/>
            <person name="Storesund J.E."/>
            <person name="Kallscheuer N."/>
            <person name="Luecker S."/>
            <person name="Lage O.M."/>
            <person name="Pohl T."/>
            <person name="Merkel B.J."/>
            <person name="Hornburger P."/>
            <person name="Mueller R.-W."/>
            <person name="Bruemmer F."/>
            <person name="Labrenz M."/>
            <person name="Spormann A.M."/>
            <person name="Op Den Camp H."/>
            <person name="Overmann J."/>
            <person name="Amann R."/>
            <person name="Jetten M.S.M."/>
            <person name="Mascher T."/>
            <person name="Medema M.H."/>
            <person name="Devos D.P."/>
            <person name="Kaster A.-K."/>
            <person name="Ovreas L."/>
            <person name="Rohde M."/>
            <person name="Galperin M.Y."/>
            <person name="Jogler C."/>
        </authorList>
    </citation>
    <scope>NUCLEOTIDE SEQUENCE [LARGE SCALE GENOMIC DNA]</scope>
    <source>
        <strain evidence="1 2">Pla100</strain>
    </source>
</reference>
<dbReference type="OrthoDB" id="10000261at2"/>
<dbReference type="EMBL" id="SJPM01000022">
    <property type="protein sequence ID" value="TWT88007.1"/>
    <property type="molecule type" value="Genomic_DNA"/>
</dbReference>
<dbReference type="AlphaFoldDB" id="A0A5C5ZLZ8"/>
<protein>
    <submittedName>
        <fullName evidence="1">Uncharacterized protein</fullName>
    </submittedName>
</protein>
<evidence type="ECO:0000313" key="1">
    <source>
        <dbReference type="EMBL" id="TWT88007.1"/>
    </source>
</evidence>
<evidence type="ECO:0000313" key="2">
    <source>
        <dbReference type="Proteomes" id="UP000316213"/>
    </source>
</evidence>